<keyword evidence="7 8" id="KW-0472">Membrane</keyword>
<name>A0A9D1JS52_9FIRM</name>
<evidence type="ECO:0000256" key="6">
    <source>
        <dbReference type="ARBA" id="ARBA00022989"/>
    </source>
</evidence>
<evidence type="ECO:0000256" key="5">
    <source>
        <dbReference type="ARBA" id="ARBA00022692"/>
    </source>
</evidence>
<organism evidence="9 10">
    <name type="scientific">Candidatus Avoscillospira avistercoris</name>
    <dbReference type="NCBI Taxonomy" id="2840707"/>
    <lineage>
        <taxon>Bacteria</taxon>
        <taxon>Bacillati</taxon>
        <taxon>Bacillota</taxon>
        <taxon>Clostridia</taxon>
        <taxon>Eubacteriales</taxon>
        <taxon>Oscillospiraceae</taxon>
        <taxon>Oscillospiraceae incertae sedis</taxon>
        <taxon>Candidatus Avoscillospira</taxon>
    </lineage>
</organism>
<comment type="subcellular location">
    <subcellularLocation>
        <location evidence="1 8">Cell membrane</location>
        <topology evidence="1 8">Multi-pass membrane protein</topology>
    </subcellularLocation>
</comment>
<comment type="caution">
    <text evidence="9">The sequence shown here is derived from an EMBL/GenBank/DDBJ whole genome shotgun (WGS) entry which is preliminary data.</text>
</comment>
<evidence type="ECO:0000313" key="10">
    <source>
        <dbReference type="Proteomes" id="UP000886741"/>
    </source>
</evidence>
<dbReference type="GO" id="GO:0005283">
    <property type="term" value="F:amino acid:sodium symporter activity"/>
    <property type="evidence" value="ECO:0007669"/>
    <property type="project" value="InterPro"/>
</dbReference>
<dbReference type="Pfam" id="PF01235">
    <property type="entry name" value="Na_Ala_symp"/>
    <property type="match status" value="1"/>
</dbReference>
<keyword evidence="6 8" id="KW-1133">Transmembrane helix</keyword>
<dbReference type="Gene3D" id="1.20.1740.10">
    <property type="entry name" value="Amino acid/polyamine transporter I"/>
    <property type="match status" value="1"/>
</dbReference>
<reference evidence="9" key="2">
    <citation type="journal article" date="2021" name="PeerJ">
        <title>Extensive microbial diversity within the chicken gut microbiome revealed by metagenomics and culture.</title>
        <authorList>
            <person name="Gilroy R."/>
            <person name="Ravi A."/>
            <person name="Getino M."/>
            <person name="Pursley I."/>
            <person name="Horton D.L."/>
            <person name="Alikhan N.F."/>
            <person name="Baker D."/>
            <person name="Gharbi K."/>
            <person name="Hall N."/>
            <person name="Watson M."/>
            <person name="Adriaenssens E.M."/>
            <person name="Foster-Nyarko E."/>
            <person name="Jarju S."/>
            <person name="Secka A."/>
            <person name="Antonio M."/>
            <person name="Oren A."/>
            <person name="Chaudhuri R.R."/>
            <person name="La Ragione R."/>
            <person name="Hildebrand F."/>
            <person name="Pallen M.J."/>
        </authorList>
    </citation>
    <scope>NUCLEOTIDE SEQUENCE</scope>
    <source>
        <strain evidence="9">ChiBcec16-1751</strain>
    </source>
</reference>
<keyword evidence="4 8" id="KW-1003">Cell membrane</keyword>
<reference evidence="9" key="1">
    <citation type="submission" date="2020-10" db="EMBL/GenBank/DDBJ databases">
        <authorList>
            <person name="Gilroy R."/>
        </authorList>
    </citation>
    <scope>NUCLEOTIDE SEQUENCE</scope>
    <source>
        <strain evidence="9">ChiBcec16-1751</strain>
    </source>
</reference>
<keyword evidence="5 8" id="KW-0812">Transmembrane</keyword>
<keyword evidence="3 8" id="KW-0813">Transport</keyword>
<dbReference type="PANTHER" id="PTHR30330:SF3">
    <property type="entry name" value="TRANSCRIPTIONAL REGULATOR, LRP FAMILY"/>
    <property type="match status" value="1"/>
</dbReference>
<feature type="transmembrane region" description="Helical" evidence="8">
    <location>
        <begin position="221"/>
        <end position="241"/>
    </location>
</feature>
<protein>
    <submittedName>
        <fullName evidence="9">Sodium:alanine symporter family protein</fullName>
    </submittedName>
</protein>
<evidence type="ECO:0000256" key="2">
    <source>
        <dbReference type="ARBA" id="ARBA00009261"/>
    </source>
</evidence>
<comment type="similarity">
    <text evidence="2 8">Belongs to the alanine or glycine:cation symporter (AGCS) (TC 2.A.25) family.</text>
</comment>
<evidence type="ECO:0000256" key="8">
    <source>
        <dbReference type="RuleBase" id="RU363064"/>
    </source>
</evidence>
<feature type="transmembrane region" description="Helical" evidence="8">
    <location>
        <begin position="315"/>
        <end position="335"/>
    </location>
</feature>
<sequence>MGAWLATLCTWVWGWPMMGLILAVGILFTIRLRCIQLRGLKTGLKTAFGPQTEAGGATPFRALCTALAATIGTGNIIGVAYAISIGGPGALFWMLLAGFLGMATQYAEGLLAVRYSSPQGGGPCIYMEQGLGRKGRVMAICYAVCAVFAGAFGIGTVAQVHGISAAVARFFAPDFQGTWGLWLFGAYRPPAVVLAGLLVTAATAAVLLGGAERIGTVAETLVPIMAAGYILLTSALLLWNWKALPMAVGQVLTGALAPKAVTGGVVGSLFIAMRQGIARGLFTNEAGMGTAAIAAGMVRGIRPGRQGLASMTGTFIDTIVLCTLTGLAIVVTGAWQQSGDGVSITNAAFVSGLPFTPSLSRFVLMVSLLLFAFATVIGWHYYAQRCLAYLTHGSRVAERLYRWLCIAAVAAAPYLSVEAVWQLADLTNGLMAFPNLLALLLLAGTVVQVTKAEYPK</sequence>
<dbReference type="InterPro" id="IPR001463">
    <property type="entry name" value="Na/Ala_symport"/>
</dbReference>
<feature type="transmembrane region" description="Helical" evidence="8">
    <location>
        <begin position="139"/>
        <end position="171"/>
    </location>
</feature>
<dbReference type="Proteomes" id="UP000886741">
    <property type="component" value="Unassembled WGS sequence"/>
</dbReference>
<feature type="transmembrane region" description="Helical" evidence="8">
    <location>
        <begin position="430"/>
        <end position="450"/>
    </location>
</feature>
<dbReference type="PRINTS" id="PR00175">
    <property type="entry name" value="NAALASMPORT"/>
</dbReference>
<proteinExistence type="inferred from homology"/>
<evidence type="ECO:0000313" key="9">
    <source>
        <dbReference type="EMBL" id="HIS63846.1"/>
    </source>
</evidence>
<accession>A0A9D1JS52</accession>
<feature type="transmembrane region" description="Helical" evidence="8">
    <location>
        <begin position="90"/>
        <end position="107"/>
    </location>
</feature>
<feature type="transmembrane region" description="Helical" evidence="8">
    <location>
        <begin position="191"/>
        <end position="209"/>
    </location>
</feature>
<evidence type="ECO:0000256" key="1">
    <source>
        <dbReference type="ARBA" id="ARBA00004651"/>
    </source>
</evidence>
<dbReference type="AlphaFoldDB" id="A0A9D1JS52"/>
<evidence type="ECO:0000256" key="7">
    <source>
        <dbReference type="ARBA" id="ARBA00023136"/>
    </source>
</evidence>
<feature type="transmembrane region" description="Helical" evidence="8">
    <location>
        <begin position="403"/>
        <end position="424"/>
    </location>
</feature>
<evidence type="ECO:0000256" key="4">
    <source>
        <dbReference type="ARBA" id="ARBA00022475"/>
    </source>
</evidence>
<gene>
    <name evidence="9" type="ORF">IAA83_00560</name>
</gene>
<dbReference type="NCBIfam" id="TIGR00835">
    <property type="entry name" value="agcS"/>
    <property type="match status" value="1"/>
</dbReference>
<feature type="transmembrane region" description="Helical" evidence="8">
    <location>
        <begin position="12"/>
        <end position="32"/>
    </location>
</feature>
<feature type="transmembrane region" description="Helical" evidence="8">
    <location>
        <begin position="362"/>
        <end position="382"/>
    </location>
</feature>
<evidence type="ECO:0000256" key="3">
    <source>
        <dbReference type="ARBA" id="ARBA00022448"/>
    </source>
</evidence>
<keyword evidence="8" id="KW-0769">Symport</keyword>
<dbReference type="EMBL" id="DVJJ01000014">
    <property type="protein sequence ID" value="HIS63846.1"/>
    <property type="molecule type" value="Genomic_DNA"/>
</dbReference>
<dbReference type="GO" id="GO:0005886">
    <property type="term" value="C:plasma membrane"/>
    <property type="evidence" value="ECO:0007669"/>
    <property type="project" value="UniProtKB-SubCell"/>
</dbReference>
<feature type="transmembrane region" description="Helical" evidence="8">
    <location>
        <begin position="247"/>
        <end position="272"/>
    </location>
</feature>
<feature type="transmembrane region" description="Helical" evidence="8">
    <location>
        <begin position="62"/>
        <end position="84"/>
    </location>
</feature>
<dbReference type="PANTHER" id="PTHR30330">
    <property type="entry name" value="AGSS FAMILY TRANSPORTER, SODIUM-ALANINE"/>
    <property type="match status" value="1"/>
</dbReference>